<protein>
    <submittedName>
        <fullName evidence="3">Major facilitator superfamily permease</fullName>
    </submittedName>
</protein>
<feature type="transmembrane region" description="Helical" evidence="1">
    <location>
        <begin position="43"/>
        <end position="60"/>
    </location>
</feature>
<name>T1AI04_9ZZZZ</name>
<dbReference type="AlphaFoldDB" id="T1AI04"/>
<dbReference type="Gene3D" id="1.20.1250.20">
    <property type="entry name" value="MFS general substrate transporter like domains"/>
    <property type="match status" value="1"/>
</dbReference>
<feature type="transmembrane region" description="Helical" evidence="1">
    <location>
        <begin position="12"/>
        <end position="31"/>
    </location>
</feature>
<keyword evidence="1" id="KW-0812">Transmembrane</keyword>
<gene>
    <name evidence="3" type="ORF">B1B_09052</name>
</gene>
<proteinExistence type="predicted"/>
<sequence>FPREMVPRAQGILSAMFGVGFAVSIPLGSWVSNTYGWRDTYHTAIPFVVLLVVLVFVVVRESSYRRPETRVD</sequence>
<dbReference type="EMBL" id="AUZY01005946">
    <property type="protein sequence ID" value="EQD56133.1"/>
    <property type="molecule type" value="Genomic_DNA"/>
</dbReference>
<dbReference type="Pfam" id="PF07690">
    <property type="entry name" value="MFS_1"/>
    <property type="match status" value="1"/>
</dbReference>
<keyword evidence="1" id="KW-0472">Membrane</keyword>
<dbReference type="PROSITE" id="PS50850">
    <property type="entry name" value="MFS"/>
    <property type="match status" value="1"/>
</dbReference>
<reference evidence="3" key="2">
    <citation type="journal article" date="2014" name="ISME J.">
        <title>Microbial stratification in low pH oxic and suboxic macroscopic growths along an acid mine drainage.</title>
        <authorList>
            <person name="Mendez-Garcia C."/>
            <person name="Mesa V."/>
            <person name="Sprenger R.R."/>
            <person name="Richter M."/>
            <person name="Diez M.S."/>
            <person name="Solano J."/>
            <person name="Bargiela R."/>
            <person name="Golyshina O.V."/>
            <person name="Manteca A."/>
            <person name="Ramos J.L."/>
            <person name="Gallego J.R."/>
            <person name="Llorente I."/>
            <person name="Martins Dos Santos V.A."/>
            <person name="Jensen O.N."/>
            <person name="Pelaez A.I."/>
            <person name="Sanchez J."/>
            <person name="Ferrer M."/>
        </authorList>
    </citation>
    <scope>NUCLEOTIDE SEQUENCE</scope>
</reference>
<dbReference type="GO" id="GO:0022857">
    <property type="term" value="F:transmembrane transporter activity"/>
    <property type="evidence" value="ECO:0007669"/>
    <property type="project" value="InterPro"/>
</dbReference>
<keyword evidence="1" id="KW-1133">Transmembrane helix</keyword>
<accession>T1AI04</accession>
<comment type="caution">
    <text evidence="3">The sequence shown here is derived from an EMBL/GenBank/DDBJ whole genome shotgun (WGS) entry which is preliminary data.</text>
</comment>
<dbReference type="InterPro" id="IPR036259">
    <property type="entry name" value="MFS_trans_sf"/>
</dbReference>
<evidence type="ECO:0000259" key="2">
    <source>
        <dbReference type="PROSITE" id="PS50850"/>
    </source>
</evidence>
<evidence type="ECO:0000256" key="1">
    <source>
        <dbReference type="SAM" id="Phobius"/>
    </source>
</evidence>
<feature type="non-terminal residue" evidence="3">
    <location>
        <position position="1"/>
    </location>
</feature>
<dbReference type="InterPro" id="IPR020846">
    <property type="entry name" value="MFS_dom"/>
</dbReference>
<evidence type="ECO:0000313" key="3">
    <source>
        <dbReference type="EMBL" id="EQD56133.1"/>
    </source>
</evidence>
<dbReference type="SUPFAM" id="SSF103473">
    <property type="entry name" value="MFS general substrate transporter"/>
    <property type="match status" value="1"/>
</dbReference>
<dbReference type="InterPro" id="IPR011701">
    <property type="entry name" value="MFS"/>
</dbReference>
<reference evidence="3" key="1">
    <citation type="submission" date="2013-08" db="EMBL/GenBank/DDBJ databases">
        <authorList>
            <person name="Mendez C."/>
            <person name="Richter M."/>
            <person name="Ferrer M."/>
            <person name="Sanchez J."/>
        </authorList>
    </citation>
    <scope>NUCLEOTIDE SEQUENCE</scope>
</reference>
<feature type="domain" description="Major facilitator superfamily (MFS) profile" evidence="2">
    <location>
        <begin position="1"/>
        <end position="72"/>
    </location>
</feature>
<organism evidence="3">
    <name type="scientific">mine drainage metagenome</name>
    <dbReference type="NCBI Taxonomy" id="410659"/>
    <lineage>
        <taxon>unclassified sequences</taxon>
        <taxon>metagenomes</taxon>
        <taxon>ecological metagenomes</taxon>
    </lineage>
</organism>